<dbReference type="InterPro" id="IPR052200">
    <property type="entry name" value="Protoporphyrinogen_IX_DH"/>
</dbReference>
<gene>
    <name evidence="2" type="ORF">EDD60_10280</name>
</gene>
<evidence type="ECO:0000313" key="3">
    <source>
        <dbReference type="Proteomes" id="UP000295515"/>
    </source>
</evidence>
<dbReference type="AlphaFoldDB" id="A0A4R3Z5W1"/>
<dbReference type="GO" id="GO:0006783">
    <property type="term" value="P:heme biosynthetic process"/>
    <property type="evidence" value="ECO:0007669"/>
    <property type="project" value="TreeGrafter"/>
</dbReference>
<comment type="caution">
    <text evidence="2">The sequence shown here is derived from an EMBL/GenBank/DDBJ whole genome shotgun (WGS) entry which is preliminary data.</text>
</comment>
<evidence type="ECO:0000259" key="1">
    <source>
        <dbReference type="PROSITE" id="PS50902"/>
    </source>
</evidence>
<dbReference type="InterPro" id="IPR001226">
    <property type="entry name" value="Flavodoxin_CS"/>
</dbReference>
<keyword evidence="3" id="KW-1185">Reference proteome</keyword>
<dbReference type="RefSeq" id="WP_066446241.1">
    <property type="nucleotide sequence ID" value="NZ_CAUWFI010000006.1"/>
</dbReference>
<proteinExistence type="predicted"/>
<dbReference type="PANTHER" id="PTHR38030">
    <property type="entry name" value="PROTOPORPHYRINOGEN IX DEHYDROGENASE [MENAQUINONE]"/>
    <property type="match status" value="1"/>
</dbReference>
<dbReference type="GO" id="GO:0010181">
    <property type="term" value="F:FMN binding"/>
    <property type="evidence" value="ECO:0007669"/>
    <property type="project" value="InterPro"/>
</dbReference>
<dbReference type="GO" id="GO:0016651">
    <property type="term" value="F:oxidoreductase activity, acting on NAD(P)H"/>
    <property type="evidence" value="ECO:0007669"/>
    <property type="project" value="UniProtKB-ARBA"/>
</dbReference>
<dbReference type="PROSITE" id="PS00201">
    <property type="entry name" value="FLAVODOXIN"/>
    <property type="match status" value="1"/>
</dbReference>
<dbReference type="PANTHER" id="PTHR38030:SF2">
    <property type="entry name" value="PROTOPORPHYRINOGEN IX DEHYDROGENASE [QUINONE]"/>
    <property type="match status" value="1"/>
</dbReference>
<dbReference type="GeneID" id="98914323"/>
<dbReference type="Pfam" id="PF12724">
    <property type="entry name" value="Flavodoxin_5"/>
    <property type="match status" value="1"/>
</dbReference>
<protein>
    <submittedName>
        <fullName evidence="2">Menaquinone-dependent protoporphyrinogen IX oxidase</fullName>
    </submittedName>
</protein>
<dbReference type="GO" id="GO:0070819">
    <property type="term" value="F:menaquinone-dependent protoporphyrinogen oxidase activity"/>
    <property type="evidence" value="ECO:0007669"/>
    <property type="project" value="TreeGrafter"/>
</dbReference>
<dbReference type="Gene3D" id="3.40.50.360">
    <property type="match status" value="1"/>
</dbReference>
<dbReference type="GO" id="GO:0009055">
    <property type="term" value="F:electron transfer activity"/>
    <property type="evidence" value="ECO:0007669"/>
    <property type="project" value="InterPro"/>
</dbReference>
<name>A0A4R3Z5W1_9FIRM</name>
<dbReference type="Proteomes" id="UP000295515">
    <property type="component" value="Unassembled WGS sequence"/>
</dbReference>
<reference evidence="2 3" key="1">
    <citation type="submission" date="2019-03" db="EMBL/GenBank/DDBJ databases">
        <title>Genomic Encyclopedia of Type Strains, Phase IV (KMG-IV): sequencing the most valuable type-strain genomes for metagenomic binning, comparative biology and taxonomic classification.</title>
        <authorList>
            <person name="Goeker M."/>
        </authorList>
    </citation>
    <scope>NUCLEOTIDE SEQUENCE [LARGE SCALE GENOMIC DNA]</scope>
    <source>
        <strain evidence="2 3">DSM 29487</strain>
    </source>
</reference>
<dbReference type="InterPro" id="IPR029039">
    <property type="entry name" value="Flavoprotein-like_sf"/>
</dbReference>
<feature type="domain" description="Flavodoxin-like" evidence="1">
    <location>
        <begin position="2"/>
        <end position="169"/>
    </location>
</feature>
<accession>A0A4R3Z5W1</accession>
<dbReference type="SUPFAM" id="SSF52218">
    <property type="entry name" value="Flavoproteins"/>
    <property type="match status" value="1"/>
</dbReference>
<dbReference type="EMBL" id="SMCQ01000002">
    <property type="protein sequence ID" value="TCW02117.1"/>
    <property type="molecule type" value="Genomic_DNA"/>
</dbReference>
<evidence type="ECO:0000313" key="2">
    <source>
        <dbReference type="EMBL" id="TCW02117.1"/>
    </source>
</evidence>
<dbReference type="PROSITE" id="PS50902">
    <property type="entry name" value="FLAVODOXIN_LIKE"/>
    <property type="match status" value="1"/>
</dbReference>
<dbReference type="InterPro" id="IPR008254">
    <property type="entry name" value="Flavodoxin/NO_synth"/>
</dbReference>
<organism evidence="2 3">
    <name type="scientific">Longibaculum muris</name>
    <dbReference type="NCBI Taxonomy" id="1796628"/>
    <lineage>
        <taxon>Bacteria</taxon>
        <taxon>Bacillati</taxon>
        <taxon>Bacillota</taxon>
        <taxon>Erysipelotrichia</taxon>
        <taxon>Erysipelotrichales</taxon>
        <taxon>Coprobacillaceae</taxon>
        <taxon>Longibaculum</taxon>
    </lineage>
</organism>
<sequence>MNVIVYKTKHGATRKIAKVLSQYLSDCILMNINDIDYPTLQRAQMIIVGTPVYYGKLDEDIVHFINNHQELLISKHYCLYVTGILQSEFMTFVTQAFSFDILKDIQVIAGVGGALYYPDLSITEKMILQVMNKRTPAIQREKDKDIFQNFNDEEIKIFAQKIQRILQTV</sequence>
<dbReference type="InterPro" id="IPR026816">
    <property type="entry name" value="Flavodoxin_dom"/>
</dbReference>